<dbReference type="SUPFAM" id="SSF52821">
    <property type="entry name" value="Rhodanese/Cell cycle control phosphatase"/>
    <property type="match status" value="2"/>
</dbReference>
<dbReference type="AlphaFoldDB" id="A0A934KG73"/>
<dbReference type="SMART" id="SM00849">
    <property type="entry name" value="Lactamase_B"/>
    <property type="match status" value="1"/>
</dbReference>
<name>A0A934KG73_9BACT</name>
<gene>
    <name evidence="3" type="ORF">JF922_26145</name>
</gene>
<dbReference type="InterPro" id="IPR001763">
    <property type="entry name" value="Rhodanese-like_dom"/>
</dbReference>
<dbReference type="Pfam" id="PF00753">
    <property type="entry name" value="Lactamase_B"/>
    <property type="match status" value="1"/>
</dbReference>
<dbReference type="PANTHER" id="PTHR43084">
    <property type="entry name" value="PERSULFIDE DIOXYGENASE ETHE1"/>
    <property type="match status" value="1"/>
</dbReference>
<dbReference type="SMART" id="SM00450">
    <property type="entry name" value="RHOD"/>
    <property type="match status" value="2"/>
</dbReference>
<evidence type="ECO:0000313" key="3">
    <source>
        <dbReference type="EMBL" id="MBJ7601545.1"/>
    </source>
</evidence>
<dbReference type="Gene3D" id="3.40.250.10">
    <property type="entry name" value="Rhodanese-like domain"/>
    <property type="match status" value="2"/>
</dbReference>
<reference evidence="3" key="1">
    <citation type="submission" date="2020-10" db="EMBL/GenBank/DDBJ databases">
        <title>Ca. Dormibacterota MAGs.</title>
        <authorList>
            <person name="Montgomery K."/>
        </authorList>
    </citation>
    <scope>NUCLEOTIDE SEQUENCE [LARGE SCALE GENOMIC DNA]</scope>
    <source>
        <strain evidence="3">SC8812_S17_10</strain>
    </source>
</reference>
<feature type="domain" description="Rhodanese" evidence="2">
    <location>
        <begin position="369"/>
        <end position="449"/>
    </location>
</feature>
<evidence type="ECO:0000259" key="2">
    <source>
        <dbReference type="PROSITE" id="PS50206"/>
    </source>
</evidence>
<dbReference type="InterPro" id="IPR051682">
    <property type="entry name" value="Mito_Persulfide_Diox"/>
</dbReference>
<feature type="domain" description="Rhodanese" evidence="2">
    <location>
        <begin position="263"/>
        <end position="354"/>
    </location>
</feature>
<dbReference type="InterPro" id="IPR036866">
    <property type="entry name" value="RibonucZ/Hydroxyglut_hydro"/>
</dbReference>
<dbReference type="InterPro" id="IPR036873">
    <property type="entry name" value="Rhodanese-like_dom_sf"/>
</dbReference>
<organism evidence="3 4">
    <name type="scientific">Candidatus Nephthysia bennettiae</name>
    <dbReference type="NCBI Taxonomy" id="3127016"/>
    <lineage>
        <taxon>Bacteria</taxon>
        <taxon>Bacillati</taxon>
        <taxon>Candidatus Dormiibacterota</taxon>
        <taxon>Candidatus Dormibacteria</taxon>
        <taxon>Candidatus Dormibacterales</taxon>
        <taxon>Candidatus Dormibacteraceae</taxon>
        <taxon>Candidatus Nephthysia</taxon>
    </lineage>
</organism>
<dbReference type="PANTHER" id="PTHR43084:SF1">
    <property type="entry name" value="PERSULFIDE DIOXYGENASE ETHE1, MITOCHONDRIAL"/>
    <property type="match status" value="1"/>
</dbReference>
<dbReference type="Proteomes" id="UP000612893">
    <property type="component" value="Unassembled WGS sequence"/>
</dbReference>
<dbReference type="Gene3D" id="3.60.15.10">
    <property type="entry name" value="Ribonuclease Z/Hydroxyacylglutathione hydrolase-like"/>
    <property type="match status" value="1"/>
</dbReference>
<sequence>MPEIIPIQDEGLGNHSYLVELGDHRALLLDPSRDPLPYLATAKQRGLTVAFSLETHLHADFISGSRELAFRGARVLAPAAGRLQHPHRGLEDREEVDLGGLTLQALATPGHTPEHLSYLLLDGKRPLALFSGGALLPGSAARTDLISAAETDSLTRELYRGVRERLFSLPDDLPVYPTHGAGSFCSAASSGEPWTTIGREKAANPIFASADEDEFVRAFLGSLGSYPDYFLRLREINRRGPRVYGARWPSLSPLSVEEVRRLVTQGAEVVDVRPYRDFAAGHIPGALSNTLREAFASWLGWVVPEAMRLVFVLNPDQDRAELVRQCLKVGYEDLAGELAGGLAAWQSAGLPTSTISLLSASQTVPGLALDVRQRSEYSVSRLPRAMHIELGSLKRAADALPAGPVMTYCGHGERAMMAASLLERAGRKDLAVLDGGIAAWQRLCRPVENDG</sequence>
<dbReference type="Pfam" id="PF00581">
    <property type="entry name" value="Rhodanese"/>
    <property type="match status" value="2"/>
</dbReference>
<dbReference type="GO" id="GO:0046872">
    <property type="term" value="F:metal ion binding"/>
    <property type="evidence" value="ECO:0007669"/>
    <property type="project" value="UniProtKB-KW"/>
</dbReference>
<dbReference type="SUPFAM" id="SSF56281">
    <property type="entry name" value="Metallo-hydrolase/oxidoreductase"/>
    <property type="match status" value="1"/>
</dbReference>
<evidence type="ECO:0000256" key="1">
    <source>
        <dbReference type="ARBA" id="ARBA00022723"/>
    </source>
</evidence>
<protein>
    <submittedName>
        <fullName evidence="3">MBL fold metallo-hydrolase</fullName>
    </submittedName>
</protein>
<comment type="caution">
    <text evidence="3">The sequence shown here is derived from an EMBL/GenBank/DDBJ whole genome shotgun (WGS) entry which is preliminary data.</text>
</comment>
<dbReference type="CDD" id="cd00158">
    <property type="entry name" value="RHOD"/>
    <property type="match status" value="2"/>
</dbReference>
<dbReference type="RefSeq" id="WP_338205814.1">
    <property type="nucleotide sequence ID" value="NZ_JAEKNR010000250.1"/>
</dbReference>
<dbReference type="PROSITE" id="PS50206">
    <property type="entry name" value="RHODANESE_3"/>
    <property type="match status" value="2"/>
</dbReference>
<accession>A0A934KG73</accession>
<evidence type="ECO:0000313" key="4">
    <source>
        <dbReference type="Proteomes" id="UP000612893"/>
    </source>
</evidence>
<keyword evidence="1" id="KW-0479">Metal-binding</keyword>
<dbReference type="CDD" id="cd07724">
    <property type="entry name" value="POD-like_MBL-fold"/>
    <property type="match status" value="1"/>
</dbReference>
<dbReference type="EMBL" id="JAEKNR010000250">
    <property type="protein sequence ID" value="MBJ7601545.1"/>
    <property type="molecule type" value="Genomic_DNA"/>
</dbReference>
<dbReference type="InterPro" id="IPR044528">
    <property type="entry name" value="POD-like_MBL-fold"/>
</dbReference>
<proteinExistence type="predicted"/>
<dbReference type="InterPro" id="IPR001279">
    <property type="entry name" value="Metallo-B-lactamas"/>
</dbReference>
<keyword evidence="4" id="KW-1185">Reference proteome</keyword>